<protein>
    <submittedName>
        <fullName evidence="2">Pgk-1 protein</fullName>
    </submittedName>
</protein>
<keyword evidence="3" id="KW-1185">Reference proteome</keyword>
<feature type="compositionally biased region" description="Basic residues" evidence="1">
    <location>
        <begin position="114"/>
        <end position="127"/>
    </location>
</feature>
<dbReference type="OrthoDB" id="428883at2759"/>
<feature type="region of interest" description="Disordered" evidence="1">
    <location>
        <begin position="67"/>
        <end position="86"/>
    </location>
</feature>
<name>A0A812K9A9_SYMPI</name>
<comment type="caution">
    <text evidence="2">The sequence shown here is derived from an EMBL/GenBank/DDBJ whole genome shotgun (WGS) entry which is preliminary data.</text>
</comment>
<dbReference type="Proteomes" id="UP000649617">
    <property type="component" value="Unassembled WGS sequence"/>
</dbReference>
<reference evidence="2" key="1">
    <citation type="submission" date="2021-02" db="EMBL/GenBank/DDBJ databases">
        <authorList>
            <person name="Dougan E. K."/>
            <person name="Rhodes N."/>
            <person name="Thang M."/>
            <person name="Chan C."/>
        </authorList>
    </citation>
    <scope>NUCLEOTIDE SEQUENCE</scope>
</reference>
<organism evidence="2 3">
    <name type="scientific">Symbiodinium pilosum</name>
    <name type="common">Dinoflagellate</name>
    <dbReference type="NCBI Taxonomy" id="2952"/>
    <lineage>
        <taxon>Eukaryota</taxon>
        <taxon>Sar</taxon>
        <taxon>Alveolata</taxon>
        <taxon>Dinophyceae</taxon>
        <taxon>Suessiales</taxon>
        <taxon>Symbiodiniaceae</taxon>
        <taxon>Symbiodinium</taxon>
    </lineage>
</organism>
<evidence type="ECO:0000256" key="1">
    <source>
        <dbReference type="SAM" id="MobiDB-lite"/>
    </source>
</evidence>
<accession>A0A812K9A9</accession>
<gene>
    <name evidence="2" type="primary">pgk-1</name>
    <name evidence="2" type="ORF">SPIL2461_LOCUS3028</name>
</gene>
<evidence type="ECO:0000313" key="3">
    <source>
        <dbReference type="Proteomes" id="UP000649617"/>
    </source>
</evidence>
<proteinExistence type="predicted"/>
<dbReference type="AlphaFoldDB" id="A0A812K9A9"/>
<feature type="non-terminal residue" evidence="2">
    <location>
        <position position="1"/>
    </location>
</feature>
<evidence type="ECO:0000313" key="2">
    <source>
        <dbReference type="EMBL" id="CAE7223094.1"/>
    </source>
</evidence>
<sequence>AVATYTSSAAAQPIVTYPDSAAAAAPAVTYVSQAAGLPQAQSMVMSYGPITYAPQTLDHSQGRWFAPGEPLPPGFMPVAHPEGHTEPKAEHAMTEAVKAMKFAGVAAPPGAAKDKKKSKKKKSSGCC</sequence>
<dbReference type="EMBL" id="CAJNIZ010003503">
    <property type="protein sequence ID" value="CAE7223094.1"/>
    <property type="molecule type" value="Genomic_DNA"/>
</dbReference>
<feature type="region of interest" description="Disordered" evidence="1">
    <location>
        <begin position="106"/>
        <end position="127"/>
    </location>
</feature>